<dbReference type="EMBL" id="EU275727">
    <property type="protein sequence ID" value="ABX45221.1"/>
    <property type="molecule type" value="Genomic_DNA"/>
</dbReference>
<sequence>MASYKGYQTRIVSKILLNKTGKIQKMTNKFQILSCDFCIDYIKEQKSLHDFFEILSILEQFSKQKPIIKFEKILEVGEKVKLKNVKIKVKLNKRESESFLWYFMHILMADRKKRNLVENNYMELNQSKLKFEYTNLKVFRKILLSEVHNINNFLNIQFNFNKAQTKIDKYKIYVNLKHILNK</sequence>
<keyword evidence="1" id="KW-0689">Ribosomal protein</keyword>
<keyword evidence="1" id="KW-0687">Ribonucleoprotein</keyword>
<name>B2XX99_CACFS</name>
<evidence type="ECO:0000313" key="1">
    <source>
        <dbReference type="EMBL" id="ABX45221.1"/>
    </source>
</evidence>
<dbReference type="KEGG" id="dfa:Difao_mp37"/>
<reference evidence="1" key="1">
    <citation type="journal article" date="2008" name="Mol. Biol. Evol.">
        <title>Mitochondrial genome evolution in the social amoebae.</title>
        <authorList>
            <person name="Heidel A.J."/>
            <person name="Gloeckner G."/>
        </authorList>
    </citation>
    <scope>NUCLEOTIDE SEQUENCE</scope>
    <source>
        <strain evidence="1">SH3</strain>
    </source>
</reference>
<gene>
    <name evidence="1" type="primary">rpl5</name>
</gene>
<accession>B2XX99</accession>
<dbReference type="RefSeq" id="YP_001876547.1">
    <property type="nucleotide sequence ID" value="NC_010653.1"/>
</dbReference>
<keyword evidence="1" id="KW-0496">Mitochondrion</keyword>
<protein>
    <submittedName>
        <fullName evidence="1">Ribosomal protein L5</fullName>
    </submittedName>
</protein>
<geneLocation type="mitochondrion" evidence="1"/>
<proteinExistence type="predicted"/>
<dbReference type="GeneID" id="6276318"/>
<organism evidence="1">
    <name type="scientific">Cavenderia fasciculata</name>
    <name type="common">Slime mold</name>
    <name type="synonym">Dictyostelium fasciculatum</name>
    <dbReference type="NCBI Taxonomy" id="261658"/>
    <lineage>
        <taxon>Eukaryota</taxon>
        <taxon>Amoebozoa</taxon>
        <taxon>Evosea</taxon>
        <taxon>Eumycetozoa</taxon>
        <taxon>Dictyostelia</taxon>
        <taxon>Acytosteliales</taxon>
        <taxon>Cavenderiaceae</taxon>
        <taxon>Cavenderia</taxon>
    </lineage>
</organism>
<dbReference type="GO" id="GO:0005840">
    <property type="term" value="C:ribosome"/>
    <property type="evidence" value="ECO:0007669"/>
    <property type="project" value="UniProtKB-KW"/>
</dbReference>
<dbReference type="AlphaFoldDB" id="B2XX99"/>